<reference evidence="2" key="2">
    <citation type="submission" date="2023-05" db="EMBL/GenBank/DDBJ databases">
        <authorList>
            <person name="Fouks B."/>
        </authorList>
    </citation>
    <scope>NUCLEOTIDE SEQUENCE</scope>
    <source>
        <strain evidence="2">Stay&amp;Tobe</strain>
        <tissue evidence="2">Testes</tissue>
    </source>
</reference>
<dbReference type="AlphaFoldDB" id="A0AAD8A0T5"/>
<reference evidence="2" key="1">
    <citation type="journal article" date="2023" name="IScience">
        <title>Live-bearing cockroach genome reveals convergent evolutionary mechanisms linked to viviparity in insects and beyond.</title>
        <authorList>
            <person name="Fouks B."/>
            <person name="Harrison M.C."/>
            <person name="Mikhailova A.A."/>
            <person name="Marchal E."/>
            <person name="English S."/>
            <person name="Carruthers M."/>
            <person name="Jennings E.C."/>
            <person name="Chiamaka E.L."/>
            <person name="Frigard R.A."/>
            <person name="Pippel M."/>
            <person name="Attardo G.M."/>
            <person name="Benoit J.B."/>
            <person name="Bornberg-Bauer E."/>
            <person name="Tobe S.S."/>
        </authorList>
    </citation>
    <scope>NUCLEOTIDE SEQUENCE</scope>
    <source>
        <strain evidence="2">Stay&amp;Tobe</strain>
    </source>
</reference>
<evidence type="ECO:0000259" key="1">
    <source>
        <dbReference type="Pfam" id="PF03067"/>
    </source>
</evidence>
<dbReference type="Pfam" id="PF03067">
    <property type="entry name" value="LPMO_10"/>
    <property type="match status" value="2"/>
</dbReference>
<comment type="caution">
    <text evidence="2">The sequence shown here is derived from an EMBL/GenBank/DDBJ whole genome shotgun (WGS) entry which is preliminary data.</text>
</comment>
<dbReference type="Proteomes" id="UP001233999">
    <property type="component" value="Unassembled WGS sequence"/>
</dbReference>
<organism evidence="2 3">
    <name type="scientific">Diploptera punctata</name>
    <name type="common">Pacific beetle cockroach</name>
    <dbReference type="NCBI Taxonomy" id="6984"/>
    <lineage>
        <taxon>Eukaryota</taxon>
        <taxon>Metazoa</taxon>
        <taxon>Ecdysozoa</taxon>
        <taxon>Arthropoda</taxon>
        <taxon>Hexapoda</taxon>
        <taxon>Insecta</taxon>
        <taxon>Pterygota</taxon>
        <taxon>Neoptera</taxon>
        <taxon>Polyneoptera</taxon>
        <taxon>Dictyoptera</taxon>
        <taxon>Blattodea</taxon>
        <taxon>Blaberoidea</taxon>
        <taxon>Blaberidae</taxon>
        <taxon>Diplopterinae</taxon>
        <taxon>Diploptera</taxon>
    </lineage>
</organism>
<gene>
    <name evidence="2" type="ORF">L9F63_017066</name>
</gene>
<keyword evidence="3" id="KW-1185">Reference proteome</keyword>
<evidence type="ECO:0000313" key="3">
    <source>
        <dbReference type="Proteomes" id="UP001233999"/>
    </source>
</evidence>
<feature type="domain" description="Chitin-binding type-4" evidence="1">
    <location>
        <begin position="12"/>
        <end position="177"/>
    </location>
</feature>
<feature type="non-terminal residue" evidence="2">
    <location>
        <position position="1"/>
    </location>
</feature>
<sequence length="373" mass="42538">MWRKGYNTPADYNDNQLYCGGRETQWNTHGGNCGECGDNYGDARPRAHENGGTYGTGLVVEKYAAGSVITTVAKLTANHKGLFYYRLCPLEYAGQLETEACFEKYPLQLLSGDFEYTVPNSNTGDFEVQLVLPQGVTCDQCVFQWTYVTGNSWGVCANGTGALGCGPQEHFRSCSDIRVYQEWNFSQNRFIAIIERNISRQVQVTSLSENYEHGMLMDPVNRSSMWRKGYKTPHNYDDDGLYCGEVMQDWERENWKCGVCGDSYSERVPRQNENKGYYGYSTYKSGSTIKAVVELTANHWGRFYFHLCPLPNKDQVETEECFKTHPVNLANGEKYYRVITHKTGNFEVELALPNDVTCEQCVLRWTYVVVNYV</sequence>
<dbReference type="InterPro" id="IPR004302">
    <property type="entry name" value="Cellulose/chitin-bd_N"/>
</dbReference>
<protein>
    <recommendedName>
        <fullName evidence="1">Chitin-binding type-4 domain-containing protein</fullName>
    </recommendedName>
</protein>
<accession>A0AAD8A0T5</accession>
<feature type="domain" description="Chitin-binding type-4" evidence="1">
    <location>
        <begin position="213"/>
        <end position="367"/>
    </location>
</feature>
<evidence type="ECO:0000313" key="2">
    <source>
        <dbReference type="EMBL" id="KAJ9589727.1"/>
    </source>
</evidence>
<proteinExistence type="predicted"/>
<name>A0AAD8A0T5_DIPPU</name>
<dbReference type="EMBL" id="JASPKZ010004914">
    <property type="protein sequence ID" value="KAJ9589727.1"/>
    <property type="molecule type" value="Genomic_DNA"/>
</dbReference>